<dbReference type="STRING" id="274537.BIU88_07235"/>
<keyword evidence="8" id="KW-0460">Magnesium</keyword>
<keyword evidence="5 8" id="KW-0533">Nickel</keyword>
<feature type="binding site" evidence="8">
    <location>
        <position position="551"/>
    </location>
    <ligand>
        <name>Ni(2+)</name>
        <dbReference type="ChEBI" id="CHEBI:49786"/>
    </ligand>
</feature>
<feature type="binding site" evidence="8">
    <location>
        <position position="65"/>
    </location>
    <ligand>
        <name>Fe cation</name>
        <dbReference type="ChEBI" id="CHEBI:24875"/>
    </ligand>
</feature>
<keyword evidence="6 8" id="KW-0479">Metal-binding</keyword>
<dbReference type="AlphaFoldDB" id="A0A1D8D6Z4"/>
<comment type="cofactor">
    <cofactor evidence="1 8">
        <name>Ni(2+)</name>
        <dbReference type="ChEBI" id="CHEBI:49786"/>
    </cofactor>
</comment>
<evidence type="ECO:0000256" key="2">
    <source>
        <dbReference type="ARBA" id="ARBA00004196"/>
    </source>
</evidence>
<dbReference type="PROSITE" id="PS00508">
    <property type="entry name" value="NI_HGENASE_L_2"/>
    <property type="match status" value="1"/>
</dbReference>
<keyword evidence="11" id="KW-1185">Reference proteome</keyword>
<feature type="binding site" evidence="8">
    <location>
        <position position="557"/>
    </location>
    <ligand>
        <name>Mg(2+)</name>
        <dbReference type="ChEBI" id="CHEBI:18420"/>
    </ligand>
</feature>
<dbReference type="PANTHER" id="PTHR42958:SF2">
    <property type="entry name" value="UPTAKE HYDROGENASE LARGE SUBUNIT"/>
    <property type="match status" value="1"/>
</dbReference>
<dbReference type="Pfam" id="PF00374">
    <property type="entry name" value="NiFeSe_Hases"/>
    <property type="match status" value="1"/>
</dbReference>
<evidence type="ECO:0000256" key="7">
    <source>
        <dbReference type="ARBA" id="ARBA00023002"/>
    </source>
</evidence>
<comment type="cofactor">
    <cofactor evidence="8">
        <name>Fe cation</name>
        <dbReference type="ChEBI" id="CHEBI:24875"/>
    </cofactor>
</comment>
<comment type="subcellular location">
    <subcellularLocation>
        <location evidence="2">Cell envelope</location>
    </subcellularLocation>
</comment>
<dbReference type="InterPro" id="IPR001501">
    <property type="entry name" value="Ni-dep_hyd_lsu"/>
</dbReference>
<keyword evidence="8" id="KW-0408">Iron</keyword>
<feature type="binding site" evidence="8">
    <location>
        <position position="554"/>
    </location>
    <ligand>
        <name>Fe cation</name>
        <dbReference type="ChEBI" id="CHEBI:24875"/>
    </ligand>
</feature>
<dbReference type="EMBL" id="CP017305">
    <property type="protein sequence ID" value="AOS83958.1"/>
    <property type="molecule type" value="Genomic_DNA"/>
</dbReference>
<dbReference type="SUPFAM" id="SSF56762">
    <property type="entry name" value="HydB/Nqo4-like"/>
    <property type="match status" value="1"/>
</dbReference>
<name>A0A1D8D6Z4_CHLLM</name>
<dbReference type="InterPro" id="IPR029014">
    <property type="entry name" value="NiFe-Hase_large"/>
</dbReference>
<feature type="binding site" evidence="8">
    <location>
        <position position="65"/>
    </location>
    <ligand>
        <name>Ni(2+)</name>
        <dbReference type="ChEBI" id="CHEBI:49786"/>
    </ligand>
</feature>
<feature type="binding site" evidence="8">
    <location>
        <position position="503"/>
    </location>
    <ligand>
        <name>Mg(2+)</name>
        <dbReference type="ChEBI" id="CHEBI:18420"/>
    </ligand>
</feature>
<evidence type="ECO:0000256" key="3">
    <source>
        <dbReference type="ARBA" id="ARBA00009292"/>
    </source>
</evidence>
<evidence type="ECO:0000256" key="5">
    <source>
        <dbReference type="ARBA" id="ARBA00022596"/>
    </source>
</evidence>
<protein>
    <submittedName>
        <fullName evidence="10">Hydrogenase</fullName>
    </submittedName>
</protein>
<dbReference type="Gene3D" id="1.10.645.10">
    <property type="entry name" value="Cytochrome-c3 Hydrogenase, chain B"/>
    <property type="match status" value="1"/>
</dbReference>
<gene>
    <name evidence="10" type="ORF">BIU88_07235</name>
</gene>
<dbReference type="GO" id="GO:0030313">
    <property type="term" value="C:cell envelope"/>
    <property type="evidence" value="ECO:0007669"/>
    <property type="project" value="UniProtKB-SubCell"/>
</dbReference>
<dbReference type="GO" id="GO:0016151">
    <property type="term" value="F:nickel cation binding"/>
    <property type="evidence" value="ECO:0007669"/>
    <property type="project" value="InterPro"/>
</dbReference>
<evidence type="ECO:0000256" key="9">
    <source>
        <dbReference type="RuleBase" id="RU003896"/>
    </source>
</evidence>
<reference evidence="10" key="1">
    <citation type="submission" date="2016-09" db="EMBL/GenBank/DDBJ databases">
        <title>Genome sequence of Chlorobaculum limnaeum.</title>
        <authorList>
            <person name="Liu Z."/>
            <person name="Tank M."/>
            <person name="Bryant D.A."/>
        </authorList>
    </citation>
    <scope>NUCLEOTIDE SEQUENCE [LARGE SCALE GENOMIC DNA]</scope>
    <source>
        <strain evidence="10">DSM 1677</strain>
    </source>
</reference>
<sequence>MAKKIVVDPIPRIEGHLRIEAKMNDANVIEEAYSTGTMWRGIEVILKGRDPRDAWAFAERICGVCTTVHALASVRCVEDALGIEIPPNARIIRNLMNATQQTQDHLVHFYHLHALDWVDVVSALKADPAQASAIAQSISPWPKSSVGYFKDLQQRLVAFVESGQLGIFSNGYWGHPAYKLPPEVNLIAVAHYLEALDFQKEIVKIQTVFGGKNPHPNYVVGGMACAIDPNSDTAINIERLNMIKKIIDDTQTFIDQVYIPDLIAIAGFYKEWLYGGGLGNFMSYGDFPETNLDDFKSLLWPRGVILNKDLSTVIDVDPRDMSQIKEEIGHSWYSYSKGSDKGLHPWEGETKPNYTGPKPPFEFLDTDKQYSWLKTPRWKEHPVEVGPLARVLIAYAKGDPMIKETVGMVLGKLQVGPEALFSTLGRTAARGIECKQTAGFMGHFYDQLVANVKAGDYRTFNSERWEPSTWPKESKGFGYTEAPRGSLGHWIRIKDEKIDEYQIVVPSTWNASPRDNRGNSGAYEAALKGTPMVDPSKPLEILRTVHSFDPCLACASHLFDMNGNEITRVTIV</sequence>
<evidence type="ECO:0000256" key="6">
    <source>
        <dbReference type="ARBA" id="ARBA00022723"/>
    </source>
</evidence>
<organism evidence="10 11">
    <name type="scientific">Chlorobaculum limnaeum</name>
    <dbReference type="NCBI Taxonomy" id="274537"/>
    <lineage>
        <taxon>Bacteria</taxon>
        <taxon>Pseudomonadati</taxon>
        <taxon>Chlorobiota</taxon>
        <taxon>Chlorobiia</taxon>
        <taxon>Chlorobiales</taxon>
        <taxon>Chlorobiaceae</taxon>
        <taxon>Chlorobaculum</taxon>
    </lineage>
</organism>
<evidence type="ECO:0000256" key="8">
    <source>
        <dbReference type="PIRSR" id="PIRSR601501-1"/>
    </source>
</evidence>
<dbReference type="InterPro" id="IPR018194">
    <property type="entry name" value="Ni-dep_hyd_lsu_Ni_BS"/>
</dbReference>
<dbReference type="GO" id="GO:0008901">
    <property type="term" value="F:ferredoxin hydrogenase activity"/>
    <property type="evidence" value="ECO:0007669"/>
    <property type="project" value="InterPro"/>
</dbReference>
<feature type="binding site" evidence="8">
    <location>
        <position position="62"/>
    </location>
    <ligand>
        <name>Mg(2+)</name>
        <dbReference type="ChEBI" id="CHEBI:18420"/>
    </ligand>
</feature>
<evidence type="ECO:0000313" key="11">
    <source>
        <dbReference type="Proteomes" id="UP000095185"/>
    </source>
</evidence>
<proteinExistence type="inferred from homology"/>
<evidence type="ECO:0000256" key="1">
    <source>
        <dbReference type="ARBA" id="ARBA00001967"/>
    </source>
</evidence>
<dbReference type="KEGG" id="clz:BIU88_07235"/>
<dbReference type="FunFam" id="1.10.645.10:FF:000002">
    <property type="entry name" value="Hydrogenase 2 large subunit"/>
    <property type="match status" value="1"/>
</dbReference>
<feature type="binding site" evidence="8">
    <location>
        <position position="43"/>
    </location>
    <ligand>
        <name>Mg(2+)</name>
        <dbReference type="ChEBI" id="CHEBI:18420"/>
    </ligand>
</feature>
<accession>A0A1D8D6Z4</accession>
<dbReference type="PANTHER" id="PTHR42958">
    <property type="entry name" value="HYDROGENASE-2 LARGE CHAIN"/>
    <property type="match status" value="1"/>
</dbReference>
<dbReference type="PROSITE" id="PS00507">
    <property type="entry name" value="NI_HGENASE_L_1"/>
    <property type="match status" value="1"/>
</dbReference>
<comment type="subunit">
    <text evidence="4">Heterodimer of a large and a small subunit.</text>
</comment>
<evidence type="ECO:0000256" key="4">
    <source>
        <dbReference type="ARBA" id="ARBA00011771"/>
    </source>
</evidence>
<evidence type="ECO:0000313" key="10">
    <source>
        <dbReference type="EMBL" id="AOS83958.1"/>
    </source>
</evidence>
<keyword evidence="7 9" id="KW-0560">Oxidoreductase</keyword>
<comment type="similarity">
    <text evidence="3 9">Belongs to the [NiFe]/[NiFeSe] hydrogenase large subunit family.</text>
</comment>
<dbReference type="OrthoDB" id="9761717at2"/>
<dbReference type="RefSeq" id="WP_069810008.1">
    <property type="nucleotide sequence ID" value="NZ_CP017305.1"/>
</dbReference>
<dbReference type="Proteomes" id="UP000095185">
    <property type="component" value="Chromosome"/>
</dbReference>
<dbReference type="InterPro" id="IPR050867">
    <property type="entry name" value="NiFe/NiFeSe_hydrgnase_LSU"/>
</dbReference>